<name>A0ABR4J232_9EURO</name>
<dbReference type="PANTHER" id="PTHR38048">
    <property type="entry name" value="EXPRESSED PROTEIN"/>
    <property type="match status" value="1"/>
</dbReference>
<accession>A0ABR4J232</accession>
<dbReference type="Proteomes" id="UP001610446">
    <property type="component" value="Unassembled WGS sequence"/>
</dbReference>
<dbReference type="PANTHER" id="PTHR38048:SF2">
    <property type="entry name" value="HEMERYTHRIN-LIKE DOMAIN-CONTAINING PROTEIN"/>
    <property type="match status" value="1"/>
</dbReference>
<comment type="caution">
    <text evidence="2">The sequence shown here is derived from an EMBL/GenBank/DDBJ whole genome shotgun (WGS) entry which is preliminary data.</text>
</comment>
<keyword evidence="3" id="KW-1185">Reference proteome</keyword>
<evidence type="ECO:0000313" key="3">
    <source>
        <dbReference type="Proteomes" id="UP001610446"/>
    </source>
</evidence>
<dbReference type="CDD" id="cd12108">
    <property type="entry name" value="Hr-like"/>
    <property type="match status" value="1"/>
</dbReference>
<dbReference type="Pfam" id="PF01814">
    <property type="entry name" value="Hemerythrin"/>
    <property type="match status" value="1"/>
</dbReference>
<evidence type="ECO:0000259" key="1">
    <source>
        <dbReference type="Pfam" id="PF01814"/>
    </source>
</evidence>
<dbReference type="InterPro" id="IPR053206">
    <property type="entry name" value="Dimeric_xanthone_biosynth"/>
</dbReference>
<dbReference type="Gene3D" id="1.20.120.520">
    <property type="entry name" value="nmb1532 protein domain like"/>
    <property type="match status" value="1"/>
</dbReference>
<reference evidence="2 3" key="1">
    <citation type="submission" date="2024-07" db="EMBL/GenBank/DDBJ databases">
        <title>Section-level genome sequencing and comparative genomics of Aspergillus sections Usti and Cavernicolus.</title>
        <authorList>
            <consortium name="Lawrence Berkeley National Laboratory"/>
            <person name="Nybo J.L."/>
            <person name="Vesth T.C."/>
            <person name="Theobald S."/>
            <person name="Frisvad J.C."/>
            <person name="Larsen T.O."/>
            <person name="Kjaerboelling I."/>
            <person name="Rothschild-Mancinelli K."/>
            <person name="Lyhne E.K."/>
            <person name="Kogle M.E."/>
            <person name="Barry K."/>
            <person name="Clum A."/>
            <person name="Na H."/>
            <person name="Ledsgaard L."/>
            <person name="Lin J."/>
            <person name="Lipzen A."/>
            <person name="Kuo A."/>
            <person name="Riley R."/>
            <person name="Mondo S."/>
            <person name="Labutti K."/>
            <person name="Haridas S."/>
            <person name="Pangalinan J."/>
            <person name="Salamov A.A."/>
            <person name="Simmons B.A."/>
            <person name="Magnuson J.K."/>
            <person name="Chen J."/>
            <person name="Drula E."/>
            <person name="Henrissat B."/>
            <person name="Wiebenga A."/>
            <person name="Lubbers R.J."/>
            <person name="Gomes A.C."/>
            <person name="Makela M.R."/>
            <person name="Stajich J."/>
            <person name="Grigoriev I.V."/>
            <person name="Mortensen U.H."/>
            <person name="De Vries R.P."/>
            <person name="Baker S.E."/>
            <person name="Andersen M.R."/>
        </authorList>
    </citation>
    <scope>NUCLEOTIDE SEQUENCE [LARGE SCALE GENOMIC DNA]</scope>
    <source>
        <strain evidence="2 3">CBS 123904</strain>
    </source>
</reference>
<gene>
    <name evidence="2" type="ORF">BJY01DRAFT_224473</name>
</gene>
<dbReference type="InterPro" id="IPR012312">
    <property type="entry name" value="Hemerythrin-like"/>
</dbReference>
<dbReference type="EMBL" id="JBFXLU010000227">
    <property type="protein sequence ID" value="KAL2834096.1"/>
    <property type="molecule type" value="Genomic_DNA"/>
</dbReference>
<evidence type="ECO:0000313" key="2">
    <source>
        <dbReference type="EMBL" id="KAL2834096.1"/>
    </source>
</evidence>
<feature type="domain" description="Hemerythrin-like" evidence="1">
    <location>
        <begin position="35"/>
        <end position="161"/>
    </location>
</feature>
<protein>
    <recommendedName>
        <fullName evidence="1">Hemerythrin-like domain-containing protein</fullName>
    </recommendedName>
</protein>
<sequence>MASTSGAWADGPWKLIETPSKTKDVNSHPAIYIANVMAHTHNAMIRGLNSIYLQAEHISDPRDISDFLFFIKAWASWVSHHHVLEEEHMFPGFEQVLGAQDFLQGNVDQHHAFQPALEELLEYGLNTRPAGYSASTVRGLVERLAPAFREHLSDEIDTLLAMQRYDGKGEALLKVYKDAEAEAGKQDKHLVPPLVLGLRDITFEGGNRWPEMPPLSEWFVHYVFARRHAGSWRFLPSDTWGNPRNLAFAGA</sequence>
<proteinExistence type="predicted"/>
<organism evidence="2 3">
    <name type="scientific">Aspergillus pseudoustus</name>
    <dbReference type="NCBI Taxonomy" id="1810923"/>
    <lineage>
        <taxon>Eukaryota</taxon>
        <taxon>Fungi</taxon>
        <taxon>Dikarya</taxon>
        <taxon>Ascomycota</taxon>
        <taxon>Pezizomycotina</taxon>
        <taxon>Eurotiomycetes</taxon>
        <taxon>Eurotiomycetidae</taxon>
        <taxon>Eurotiales</taxon>
        <taxon>Aspergillaceae</taxon>
        <taxon>Aspergillus</taxon>
        <taxon>Aspergillus subgen. Nidulantes</taxon>
    </lineage>
</organism>